<feature type="region of interest" description="Disordered" evidence="3">
    <location>
        <begin position="450"/>
        <end position="473"/>
    </location>
</feature>
<feature type="compositionally biased region" description="Basic and acidic residues" evidence="3">
    <location>
        <begin position="464"/>
        <end position="473"/>
    </location>
</feature>
<gene>
    <name evidence="5" type="ORF">NC99_12580</name>
</gene>
<dbReference type="Gene3D" id="3.30.1120.10">
    <property type="match status" value="1"/>
</dbReference>
<dbReference type="STRING" id="1409788.NC99_12580"/>
<dbReference type="Gene3D" id="3.40.720.10">
    <property type="entry name" value="Alkaline Phosphatase, subunit A"/>
    <property type="match status" value="1"/>
</dbReference>
<evidence type="ECO:0000256" key="3">
    <source>
        <dbReference type="SAM" id="MobiDB-lite"/>
    </source>
</evidence>
<dbReference type="Pfam" id="PF00884">
    <property type="entry name" value="Sulfatase"/>
    <property type="match status" value="1"/>
</dbReference>
<protein>
    <submittedName>
        <fullName evidence="5">Arylsulfatase</fullName>
    </submittedName>
</protein>
<comment type="similarity">
    <text evidence="1">Belongs to the sulfatase family.</text>
</comment>
<evidence type="ECO:0000313" key="6">
    <source>
        <dbReference type="Proteomes" id="UP000036958"/>
    </source>
</evidence>
<dbReference type="PANTHER" id="PTHR42693">
    <property type="entry name" value="ARYLSULFATASE FAMILY MEMBER"/>
    <property type="match status" value="1"/>
</dbReference>
<dbReference type="AlphaFoldDB" id="A0A0L8VBV4"/>
<comment type="caution">
    <text evidence="5">The sequence shown here is derived from an EMBL/GenBank/DDBJ whole genome shotgun (WGS) entry which is preliminary data.</text>
</comment>
<reference evidence="6" key="1">
    <citation type="submission" date="2015-07" db="EMBL/GenBank/DDBJ databases">
        <title>Genome sequencing of Sunxiuqinia dokdonensis strain SK.</title>
        <authorList>
            <person name="Ahn S."/>
            <person name="Kim B.-C."/>
        </authorList>
    </citation>
    <scope>NUCLEOTIDE SEQUENCE [LARGE SCALE GENOMIC DNA]</scope>
    <source>
        <strain evidence="6">SK</strain>
    </source>
</reference>
<name>A0A0L8VBV4_9BACT</name>
<dbReference type="Proteomes" id="UP000036958">
    <property type="component" value="Unassembled WGS sequence"/>
</dbReference>
<dbReference type="CDD" id="cd16026">
    <property type="entry name" value="GALNS_like"/>
    <property type="match status" value="1"/>
</dbReference>
<feature type="domain" description="Sulfatase N-terminal" evidence="4">
    <location>
        <begin position="29"/>
        <end position="337"/>
    </location>
</feature>
<dbReference type="EMBL" id="LGIA01000060">
    <property type="protein sequence ID" value="KOH45934.1"/>
    <property type="molecule type" value="Genomic_DNA"/>
</dbReference>
<dbReference type="Pfam" id="PF14707">
    <property type="entry name" value="Sulfatase_C"/>
    <property type="match status" value="1"/>
</dbReference>
<keyword evidence="6" id="KW-1185">Reference proteome</keyword>
<accession>A0A0L8VBV4</accession>
<evidence type="ECO:0000256" key="2">
    <source>
        <dbReference type="ARBA" id="ARBA00022801"/>
    </source>
</evidence>
<dbReference type="OrthoDB" id="9765065at2"/>
<dbReference type="SUPFAM" id="SSF53649">
    <property type="entry name" value="Alkaline phosphatase-like"/>
    <property type="match status" value="1"/>
</dbReference>
<dbReference type="InterPro" id="IPR000917">
    <property type="entry name" value="Sulfatase_N"/>
</dbReference>
<evidence type="ECO:0000313" key="5">
    <source>
        <dbReference type="EMBL" id="KOH45934.1"/>
    </source>
</evidence>
<dbReference type="PATRIC" id="fig|1409788.3.peg.1281"/>
<dbReference type="PANTHER" id="PTHR42693:SF53">
    <property type="entry name" value="ENDO-4-O-SULFATASE"/>
    <property type="match status" value="1"/>
</dbReference>
<sequence length="473" mass="52800">MKPLFTTCVALAGLAACTTTQKPEANRLPNIVLINMDDMGYGDVSLNGATGFTTPHIDKMAGEGIVFTHFYSPQAVCSASRAGLLTGCYPNRIGFAGALDHRAQVGINPEEQILPELLKEKGYATAVFGKWHLGHHKKFLPLQHGFDEFYGIPYSNDMWPNHPVNKNYYPPLPLFEGNEVIEENPDQSHFTQNFTKRTLKFIQENQEKPFFVYLAHPMPHVPLFVSEAFQGQSEQGLYGDVIMELDWSVGQINQMLEQLNLAENTLVIVISDNGPWMTYGNHAGSSGGLREGKGTTFEGGQRVPCIMKWKGVTPEGTVCNALASGIDILPTLASLAQSPMPEQQIDGVNLSELIRGNFEAKPRNSFLYYYRRNNLEAVRSGDWKLVFEHRGRTYENNTIGQDGQPGQTPENVLIEKGLYDLRRDPGERYDVMEFYPEVVAELEALAEEAREDLGDDLTNAPGKNRREPGRVEE</sequence>
<evidence type="ECO:0000256" key="1">
    <source>
        <dbReference type="ARBA" id="ARBA00008779"/>
    </source>
</evidence>
<dbReference type="InterPro" id="IPR050738">
    <property type="entry name" value="Sulfatase"/>
</dbReference>
<keyword evidence="2" id="KW-0378">Hydrolase</keyword>
<dbReference type="GO" id="GO:0004065">
    <property type="term" value="F:arylsulfatase activity"/>
    <property type="evidence" value="ECO:0007669"/>
    <property type="project" value="TreeGrafter"/>
</dbReference>
<organism evidence="5 6">
    <name type="scientific">Sunxiuqinia dokdonensis</name>
    <dbReference type="NCBI Taxonomy" id="1409788"/>
    <lineage>
        <taxon>Bacteria</taxon>
        <taxon>Pseudomonadati</taxon>
        <taxon>Bacteroidota</taxon>
        <taxon>Bacteroidia</taxon>
        <taxon>Marinilabiliales</taxon>
        <taxon>Prolixibacteraceae</taxon>
        <taxon>Sunxiuqinia</taxon>
    </lineage>
</organism>
<evidence type="ECO:0000259" key="4">
    <source>
        <dbReference type="Pfam" id="PF00884"/>
    </source>
</evidence>
<proteinExistence type="inferred from homology"/>
<dbReference type="RefSeq" id="WP_053180750.1">
    <property type="nucleotide sequence ID" value="NZ_LGIA01000060.1"/>
</dbReference>
<dbReference type="PROSITE" id="PS51257">
    <property type="entry name" value="PROKAR_LIPOPROTEIN"/>
    <property type="match status" value="1"/>
</dbReference>
<dbReference type="InterPro" id="IPR017850">
    <property type="entry name" value="Alkaline_phosphatase_core_sf"/>
</dbReference>